<accession>A0A6A4KNU1</accession>
<keyword evidence="5 6" id="KW-0539">Nucleus</keyword>
<evidence type="ECO:0000256" key="2">
    <source>
        <dbReference type="ARBA" id="ARBA00022491"/>
    </source>
</evidence>
<comment type="subcellular location">
    <subcellularLocation>
        <location evidence="1 6">Nucleus</location>
    </subcellularLocation>
</comment>
<dbReference type="EMBL" id="QEFC01004539">
    <property type="protein sequence ID" value="KAE9445091.1"/>
    <property type="molecule type" value="Genomic_DNA"/>
</dbReference>
<dbReference type="PANTHER" id="PTHR33057:SF82">
    <property type="entry name" value="TRANSCRIPTION REPRESSOR OFP5"/>
    <property type="match status" value="1"/>
</dbReference>
<reference evidence="9" key="1">
    <citation type="journal article" date="2019" name="Genome Biol. Evol.">
        <title>The Rhododendron genome and chromosomal organization provide insight into shared whole-genome duplications across the heath family (Ericaceae).</title>
        <authorList>
            <person name="Soza V.L."/>
            <person name="Lindsley D."/>
            <person name="Waalkes A."/>
            <person name="Ramage E."/>
            <person name="Patwardhan R.P."/>
            <person name="Burton J.N."/>
            <person name="Adey A."/>
            <person name="Kumar A."/>
            <person name="Qiu R."/>
            <person name="Shendure J."/>
            <person name="Hall B."/>
        </authorList>
    </citation>
    <scope>NUCLEOTIDE SEQUENCE</scope>
    <source>
        <strain evidence="9">RSF 1966-606</strain>
    </source>
</reference>
<keyword evidence="2 6" id="KW-0678">Repressor</keyword>
<evidence type="ECO:0000256" key="3">
    <source>
        <dbReference type="ARBA" id="ARBA00023015"/>
    </source>
</evidence>
<feature type="non-terminal residue" evidence="9">
    <location>
        <position position="1"/>
    </location>
</feature>
<proteinExistence type="predicted"/>
<evidence type="ECO:0000256" key="7">
    <source>
        <dbReference type="SAM" id="MobiDB-lite"/>
    </source>
</evidence>
<comment type="function">
    <text evidence="6">Transcriptional repressor that regulates multiple aspects of plant growth and development.</text>
</comment>
<dbReference type="Pfam" id="PF04844">
    <property type="entry name" value="Ovate"/>
    <property type="match status" value="1"/>
</dbReference>
<dbReference type="InterPro" id="IPR006458">
    <property type="entry name" value="Ovate_C"/>
</dbReference>
<feature type="compositionally biased region" description="Basic and acidic residues" evidence="7">
    <location>
        <begin position="39"/>
        <end position="51"/>
    </location>
</feature>
<dbReference type="OrthoDB" id="1928390at2759"/>
<feature type="domain" description="OVATE" evidence="8">
    <location>
        <begin position="335"/>
        <end position="394"/>
    </location>
</feature>
<dbReference type="InterPro" id="IPR038933">
    <property type="entry name" value="Ovate"/>
</dbReference>
<evidence type="ECO:0000256" key="5">
    <source>
        <dbReference type="ARBA" id="ARBA00023242"/>
    </source>
</evidence>
<name>A0A6A4KNU1_9ERIC</name>
<evidence type="ECO:0000256" key="4">
    <source>
        <dbReference type="ARBA" id="ARBA00023163"/>
    </source>
</evidence>
<gene>
    <name evidence="9" type="ORF">C3L33_23010</name>
</gene>
<keyword evidence="4 6" id="KW-0804">Transcription</keyword>
<evidence type="ECO:0000256" key="1">
    <source>
        <dbReference type="ARBA" id="ARBA00004123"/>
    </source>
</evidence>
<evidence type="ECO:0000256" key="6">
    <source>
        <dbReference type="RuleBase" id="RU367028"/>
    </source>
</evidence>
<keyword evidence="3 6" id="KW-0805">Transcription regulation</keyword>
<dbReference type="NCBIfam" id="TIGR01568">
    <property type="entry name" value="A_thal_3678"/>
    <property type="match status" value="1"/>
</dbReference>
<comment type="caution">
    <text evidence="9">The sequence shown here is derived from an EMBL/GenBank/DDBJ whole genome shotgun (WGS) entry which is preliminary data.</text>
</comment>
<dbReference type="PANTHER" id="PTHR33057">
    <property type="entry name" value="TRANSCRIPTION REPRESSOR OFP7-RELATED"/>
    <property type="match status" value="1"/>
</dbReference>
<dbReference type="PROSITE" id="PS51754">
    <property type="entry name" value="OVATE"/>
    <property type="match status" value="1"/>
</dbReference>
<feature type="compositionally biased region" description="Low complexity" evidence="7">
    <location>
        <begin position="11"/>
        <end position="22"/>
    </location>
</feature>
<evidence type="ECO:0000259" key="8">
    <source>
        <dbReference type="PROSITE" id="PS51754"/>
    </source>
</evidence>
<feature type="region of interest" description="Disordered" evidence="7">
    <location>
        <begin position="1"/>
        <end position="22"/>
    </location>
</feature>
<evidence type="ECO:0000313" key="9">
    <source>
        <dbReference type="EMBL" id="KAE9445091.1"/>
    </source>
</evidence>
<feature type="region of interest" description="Disordered" evidence="7">
    <location>
        <begin position="147"/>
        <end position="182"/>
    </location>
</feature>
<dbReference type="GO" id="GO:0005634">
    <property type="term" value="C:nucleus"/>
    <property type="evidence" value="ECO:0007669"/>
    <property type="project" value="UniProtKB-SubCell"/>
</dbReference>
<sequence length="411" mass="47648">MMKWGRKKAEPSSSPSHNSSISHVFPLSWISKFKQKGSKNSEPKPVKEKQKANTNTPSNWRDGRFYGKDDESYWRLSFGDERVDGETKSRGGLRSVRHNSNDELDFASSSCQSCRGGEGLWKFSDMVSDIRKARELPEIVEVEKEEKWKEFEEPRRKSVRGEKSRKTSRRVLEEKREGLERKPDKAEGIGKILKEGDVFELIESMRINQKVRTSDFGKDCNVSSLNSGISGLKTIDEDCGFKPLNMEEKEEEMSSERRKLKEIKIQEVLSKNEKQRKSFHTSRKGGRVRAYSPRTVARIECKIKAIEDMKRAKMKTKRKTEAVGRSTTGFDSFAVVKSSVDPQRDFRCSMIEMITEKGIRRSEELEELLACYLTLNADEYHDVIIKVFRQVWFELNQEYFIFSPESQNELT</sequence>
<feature type="region of interest" description="Disordered" evidence="7">
    <location>
        <begin position="35"/>
        <end position="64"/>
    </location>
</feature>
<dbReference type="AlphaFoldDB" id="A0A6A4KNU1"/>
<dbReference type="GO" id="GO:0045892">
    <property type="term" value="P:negative regulation of DNA-templated transcription"/>
    <property type="evidence" value="ECO:0007669"/>
    <property type="project" value="UniProtKB-UniRule"/>
</dbReference>
<protein>
    <recommendedName>
        <fullName evidence="6">Transcription repressor</fullName>
    </recommendedName>
    <alternativeName>
        <fullName evidence="6">Ovate family protein</fullName>
    </alternativeName>
</protein>
<organism evidence="9">
    <name type="scientific">Rhododendron williamsianum</name>
    <dbReference type="NCBI Taxonomy" id="262921"/>
    <lineage>
        <taxon>Eukaryota</taxon>
        <taxon>Viridiplantae</taxon>
        <taxon>Streptophyta</taxon>
        <taxon>Embryophyta</taxon>
        <taxon>Tracheophyta</taxon>
        <taxon>Spermatophyta</taxon>
        <taxon>Magnoliopsida</taxon>
        <taxon>eudicotyledons</taxon>
        <taxon>Gunneridae</taxon>
        <taxon>Pentapetalae</taxon>
        <taxon>asterids</taxon>
        <taxon>Ericales</taxon>
        <taxon>Ericaceae</taxon>
        <taxon>Ericoideae</taxon>
        <taxon>Rhodoreae</taxon>
        <taxon>Rhododendron</taxon>
    </lineage>
</organism>